<dbReference type="Pfam" id="PF00412">
    <property type="entry name" value="LIM"/>
    <property type="match status" value="3"/>
</dbReference>
<dbReference type="InParanoid" id="A0A1Y2GID3"/>
<dbReference type="Gene3D" id="2.10.110.10">
    <property type="entry name" value="Cysteine Rich Protein"/>
    <property type="match status" value="3"/>
</dbReference>
<dbReference type="InterPro" id="IPR050604">
    <property type="entry name" value="PDZ-LIM_domain"/>
</dbReference>
<dbReference type="GO" id="GO:0001725">
    <property type="term" value="C:stress fiber"/>
    <property type="evidence" value="ECO:0007669"/>
    <property type="project" value="TreeGrafter"/>
</dbReference>
<organism evidence="12 13">
    <name type="scientific">Lobosporangium transversale</name>
    <dbReference type="NCBI Taxonomy" id="64571"/>
    <lineage>
        <taxon>Eukaryota</taxon>
        <taxon>Fungi</taxon>
        <taxon>Fungi incertae sedis</taxon>
        <taxon>Mucoromycota</taxon>
        <taxon>Mortierellomycotina</taxon>
        <taxon>Mortierellomycetes</taxon>
        <taxon>Mortierellales</taxon>
        <taxon>Mortierellaceae</taxon>
        <taxon>Lobosporangium</taxon>
    </lineage>
</organism>
<accession>A0A1Y2GID3</accession>
<evidence type="ECO:0000256" key="4">
    <source>
        <dbReference type="ARBA" id="ARBA00022723"/>
    </source>
</evidence>
<evidence type="ECO:0000256" key="1">
    <source>
        <dbReference type="ARBA" id="ARBA00004282"/>
    </source>
</evidence>
<dbReference type="GeneID" id="33562762"/>
<evidence type="ECO:0000256" key="10">
    <source>
        <dbReference type="SAM" id="MobiDB-lite"/>
    </source>
</evidence>
<dbReference type="GO" id="GO:0046872">
    <property type="term" value="F:metal ion binding"/>
    <property type="evidence" value="ECO:0007669"/>
    <property type="project" value="UniProtKB-KW"/>
</dbReference>
<evidence type="ECO:0000256" key="3">
    <source>
        <dbReference type="ARBA" id="ARBA00022490"/>
    </source>
</evidence>
<evidence type="ECO:0000256" key="2">
    <source>
        <dbReference type="ARBA" id="ARBA00004496"/>
    </source>
</evidence>
<feature type="domain" description="LIM zinc-binding" evidence="11">
    <location>
        <begin position="165"/>
        <end position="224"/>
    </location>
</feature>
<evidence type="ECO:0000313" key="12">
    <source>
        <dbReference type="EMBL" id="ORZ10600.1"/>
    </source>
</evidence>
<dbReference type="PANTHER" id="PTHR24214:SF38">
    <property type="entry name" value="PDZ AND LIM DOMAIN PROTEIN ZASP-RELATED"/>
    <property type="match status" value="1"/>
</dbReference>
<dbReference type="PROSITE" id="PS50023">
    <property type="entry name" value="LIM_DOMAIN_2"/>
    <property type="match status" value="2"/>
</dbReference>
<keyword evidence="7" id="KW-0965">Cell junction</keyword>
<keyword evidence="13" id="KW-1185">Reference proteome</keyword>
<protein>
    <recommendedName>
        <fullName evidence="11">LIM zinc-binding domain-containing protein</fullName>
    </recommendedName>
</protein>
<dbReference type="GO" id="GO:0003779">
    <property type="term" value="F:actin binding"/>
    <property type="evidence" value="ECO:0007669"/>
    <property type="project" value="TreeGrafter"/>
</dbReference>
<dbReference type="RefSeq" id="XP_021879321.1">
    <property type="nucleotide sequence ID" value="XM_022020918.1"/>
</dbReference>
<dbReference type="STRING" id="64571.A0A1Y2GID3"/>
<comment type="subcellular location">
    <subcellularLocation>
        <location evidence="1">Cell junction</location>
    </subcellularLocation>
    <subcellularLocation>
        <location evidence="2">Cytoplasm</location>
    </subcellularLocation>
</comment>
<keyword evidence="5" id="KW-0677">Repeat</keyword>
<evidence type="ECO:0000256" key="8">
    <source>
        <dbReference type="ARBA" id="ARBA00023038"/>
    </source>
</evidence>
<dbReference type="FunFam" id="2.10.110.10:FF:000008">
    <property type="entry name" value="Paxillin isoform 1"/>
    <property type="match status" value="1"/>
</dbReference>
<evidence type="ECO:0000256" key="7">
    <source>
        <dbReference type="ARBA" id="ARBA00022949"/>
    </source>
</evidence>
<dbReference type="SUPFAM" id="SSF57716">
    <property type="entry name" value="Glucocorticoid receptor-like (DNA-binding domain)"/>
    <property type="match status" value="4"/>
</dbReference>
<feature type="compositionally biased region" description="Polar residues" evidence="10">
    <location>
        <begin position="9"/>
        <end position="40"/>
    </location>
</feature>
<dbReference type="SMART" id="SM00132">
    <property type="entry name" value="LIM"/>
    <property type="match status" value="3"/>
</dbReference>
<proteinExistence type="predicted"/>
<dbReference type="PANTHER" id="PTHR24214">
    <property type="entry name" value="PDZ AND LIM DOMAIN PROTEIN ZASP"/>
    <property type="match status" value="1"/>
</dbReference>
<dbReference type="Proteomes" id="UP000193648">
    <property type="component" value="Unassembled WGS sequence"/>
</dbReference>
<gene>
    <name evidence="12" type="ORF">BCR41DRAFT_308567</name>
</gene>
<dbReference type="InterPro" id="IPR001781">
    <property type="entry name" value="Znf_LIM"/>
</dbReference>
<keyword evidence="4 9" id="KW-0479">Metal-binding</keyword>
<dbReference type="FunFam" id="2.10.110.10:FF:000020">
    <property type="entry name" value="PDZ and LIM domain protein 5"/>
    <property type="match status" value="1"/>
</dbReference>
<evidence type="ECO:0000256" key="5">
    <source>
        <dbReference type="ARBA" id="ARBA00022737"/>
    </source>
</evidence>
<dbReference type="GO" id="GO:0031941">
    <property type="term" value="C:filamentous actin"/>
    <property type="evidence" value="ECO:0007669"/>
    <property type="project" value="TreeGrafter"/>
</dbReference>
<feature type="region of interest" description="Disordered" evidence="10">
    <location>
        <begin position="1"/>
        <end position="40"/>
    </location>
</feature>
<comment type="caution">
    <text evidence="12">The sequence shown here is derived from an EMBL/GenBank/DDBJ whole genome shotgun (WGS) entry which is preliminary data.</text>
</comment>
<sequence length="230" mass="25319">MAAAAIETAKNTVGRTGSSPSPSLTNDPSRKSSSGSNKGTNHQTTAFICSSCDEPISGLMITAMGKRWHSEHFVCCICNTNLEHVQFFQKDGKPYCHLDYHELFSPKCGHCNTAIENECLTALGKNWHPGHFFCRECGDPFGEDGYMVHDDFPYCEKDYLRLFAPKCAGCQDPIQGDFISALKGKWHRDCFGCTICHIGFDSSSYYVQNGKPYCQAHYKTGAAASQAVVA</sequence>
<dbReference type="FunFam" id="2.10.110.10:FF:000018">
    <property type="entry name" value="Paxillin isoform 1"/>
    <property type="match status" value="1"/>
</dbReference>
<dbReference type="EMBL" id="MCFF01000030">
    <property type="protein sequence ID" value="ORZ10600.1"/>
    <property type="molecule type" value="Genomic_DNA"/>
</dbReference>
<evidence type="ECO:0000259" key="11">
    <source>
        <dbReference type="PROSITE" id="PS50023"/>
    </source>
</evidence>
<dbReference type="GO" id="GO:0005737">
    <property type="term" value="C:cytoplasm"/>
    <property type="evidence" value="ECO:0007669"/>
    <property type="project" value="UniProtKB-SubCell"/>
</dbReference>
<feature type="domain" description="LIM zinc-binding" evidence="11">
    <location>
        <begin position="47"/>
        <end position="106"/>
    </location>
</feature>
<evidence type="ECO:0000313" key="13">
    <source>
        <dbReference type="Proteomes" id="UP000193648"/>
    </source>
</evidence>
<evidence type="ECO:0000256" key="6">
    <source>
        <dbReference type="ARBA" id="ARBA00022833"/>
    </source>
</evidence>
<keyword evidence="6 9" id="KW-0862">Zinc</keyword>
<dbReference type="AlphaFoldDB" id="A0A1Y2GID3"/>
<dbReference type="PROSITE" id="PS00478">
    <property type="entry name" value="LIM_DOMAIN_1"/>
    <property type="match status" value="1"/>
</dbReference>
<dbReference type="OrthoDB" id="15567at2759"/>
<name>A0A1Y2GID3_9FUNG</name>
<keyword evidence="3" id="KW-0963">Cytoplasm</keyword>
<dbReference type="GO" id="GO:0051371">
    <property type="term" value="F:muscle alpha-actinin binding"/>
    <property type="evidence" value="ECO:0007669"/>
    <property type="project" value="TreeGrafter"/>
</dbReference>
<dbReference type="GO" id="GO:0030036">
    <property type="term" value="P:actin cytoskeleton organization"/>
    <property type="evidence" value="ECO:0007669"/>
    <property type="project" value="TreeGrafter"/>
</dbReference>
<evidence type="ECO:0000256" key="9">
    <source>
        <dbReference type="PROSITE-ProRule" id="PRU00125"/>
    </source>
</evidence>
<keyword evidence="8 9" id="KW-0440">LIM domain</keyword>
<reference evidence="12 13" key="1">
    <citation type="submission" date="2016-07" db="EMBL/GenBank/DDBJ databases">
        <title>Pervasive Adenine N6-methylation of Active Genes in Fungi.</title>
        <authorList>
            <consortium name="DOE Joint Genome Institute"/>
            <person name="Mondo S.J."/>
            <person name="Dannebaum R.O."/>
            <person name="Kuo R.C."/>
            <person name="Labutti K."/>
            <person name="Haridas S."/>
            <person name="Kuo A."/>
            <person name="Salamov A."/>
            <person name="Ahrendt S.R."/>
            <person name="Lipzen A."/>
            <person name="Sullivan W."/>
            <person name="Andreopoulos W.B."/>
            <person name="Clum A."/>
            <person name="Lindquist E."/>
            <person name="Daum C."/>
            <person name="Ramamoorthy G.K."/>
            <person name="Gryganskyi A."/>
            <person name="Culley D."/>
            <person name="Magnuson J.K."/>
            <person name="James T.Y."/>
            <person name="O'Malley M.A."/>
            <person name="Stajich J.E."/>
            <person name="Spatafora J.W."/>
            <person name="Visel A."/>
            <person name="Grigoriev I.V."/>
        </authorList>
    </citation>
    <scope>NUCLEOTIDE SEQUENCE [LARGE SCALE GENOMIC DNA]</scope>
    <source>
        <strain evidence="12 13">NRRL 3116</strain>
    </source>
</reference>